<name>A0A2T2YF75_9BACT</name>
<keyword evidence="2" id="KW-1185">Reference proteome</keyword>
<dbReference type="EMBL" id="PYFT01000001">
    <property type="protein sequence ID" value="PSR54157.1"/>
    <property type="molecule type" value="Genomic_DNA"/>
</dbReference>
<gene>
    <name evidence="1" type="ORF">AHMF7605_11810</name>
</gene>
<accession>A0A2T2YF75</accession>
<organism evidence="1 2">
    <name type="scientific">Adhaeribacter arboris</name>
    <dbReference type="NCBI Taxonomy" id="2072846"/>
    <lineage>
        <taxon>Bacteria</taxon>
        <taxon>Pseudomonadati</taxon>
        <taxon>Bacteroidota</taxon>
        <taxon>Cytophagia</taxon>
        <taxon>Cytophagales</taxon>
        <taxon>Hymenobacteraceae</taxon>
        <taxon>Adhaeribacter</taxon>
    </lineage>
</organism>
<proteinExistence type="predicted"/>
<dbReference type="AlphaFoldDB" id="A0A2T2YF75"/>
<protein>
    <submittedName>
        <fullName evidence="1">Uncharacterized protein</fullName>
    </submittedName>
</protein>
<reference evidence="1 2" key="1">
    <citation type="submission" date="2018-03" db="EMBL/GenBank/DDBJ databases">
        <title>Adhaeribacter sp. HMF7605 Genome sequencing and assembly.</title>
        <authorList>
            <person name="Kang H."/>
            <person name="Kang J."/>
            <person name="Cha I."/>
            <person name="Kim H."/>
            <person name="Joh K."/>
        </authorList>
    </citation>
    <scope>NUCLEOTIDE SEQUENCE [LARGE SCALE GENOMIC DNA]</scope>
    <source>
        <strain evidence="1 2">HMF7605</strain>
    </source>
</reference>
<dbReference type="OrthoDB" id="1093417at2"/>
<comment type="caution">
    <text evidence="1">The sequence shown here is derived from an EMBL/GenBank/DDBJ whole genome shotgun (WGS) entry which is preliminary data.</text>
</comment>
<sequence>MVSQYPHQLYFDAGYYPEAQKDANGRIIQPTRVNNPQILDCRAETNDAGSGAKIVTTTDGERIDFAFTVFLPSGTVDITTGTKVEIKQGNYLVVSGQVKRYERGFFHNRFWI</sequence>
<dbReference type="Proteomes" id="UP000240357">
    <property type="component" value="Unassembled WGS sequence"/>
</dbReference>
<evidence type="ECO:0000313" key="1">
    <source>
        <dbReference type="EMBL" id="PSR54157.1"/>
    </source>
</evidence>
<evidence type="ECO:0000313" key="2">
    <source>
        <dbReference type="Proteomes" id="UP000240357"/>
    </source>
</evidence>
<dbReference type="RefSeq" id="WP_106929555.1">
    <property type="nucleotide sequence ID" value="NZ_PYFT01000001.1"/>
</dbReference>